<dbReference type="Proteomes" id="UP000838160">
    <property type="component" value="Unassembled WGS sequence"/>
</dbReference>
<keyword evidence="4" id="KW-1185">Reference proteome</keyword>
<gene>
    <name evidence="3" type="primary">fbiA</name>
    <name evidence="3" type="ORF">VHP8226_03068</name>
</gene>
<evidence type="ECO:0000256" key="2">
    <source>
        <dbReference type="ARBA" id="ARBA00022842"/>
    </source>
</evidence>
<dbReference type="EMBL" id="CAKLCM010000003">
    <property type="protein sequence ID" value="CAH0529135.1"/>
    <property type="molecule type" value="Genomic_DNA"/>
</dbReference>
<dbReference type="EC" id="2.7.8.28" evidence="3"/>
<keyword evidence="2" id="KW-0460">Magnesium</keyword>
<evidence type="ECO:0000256" key="1">
    <source>
        <dbReference type="ARBA" id="ARBA00022679"/>
    </source>
</evidence>
<reference evidence="3" key="1">
    <citation type="submission" date="2021-12" db="EMBL/GenBank/DDBJ databases">
        <authorList>
            <person name="Rodrigo-Torres L."/>
            <person name="Arahal R. D."/>
            <person name="Lucena T."/>
        </authorList>
    </citation>
    <scope>NUCLEOTIDE SEQUENCE</scope>
    <source>
        <strain evidence="3">CECT 8226</strain>
    </source>
</reference>
<dbReference type="HAMAP" id="MF_01257">
    <property type="entry name" value="CofD"/>
    <property type="match status" value="1"/>
</dbReference>
<dbReference type="PANTHER" id="PTHR43007:SF1">
    <property type="entry name" value="2-PHOSPHO-L-LACTATE TRANSFERASE"/>
    <property type="match status" value="1"/>
</dbReference>
<comment type="caution">
    <text evidence="3">The sequence shown here is derived from an EMBL/GenBank/DDBJ whole genome shotgun (WGS) entry which is preliminary data.</text>
</comment>
<dbReference type="RefSeq" id="WP_237485921.1">
    <property type="nucleotide sequence ID" value="NZ_CAKLCM010000003.1"/>
</dbReference>
<accession>A0ABM8ZLK5</accession>
<keyword evidence="1 3" id="KW-0808">Transferase</keyword>
<dbReference type="GO" id="GO:0043743">
    <property type="term" value="F:LPPG:FO 2-phospho-L-lactate transferase activity"/>
    <property type="evidence" value="ECO:0007669"/>
    <property type="project" value="UniProtKB-EC"/>
</dbReference>
<dbReference type="Gene3D" id="1.10.8.240">
    <property type="entry name" value="CofD-like domain"/>
    <property type="match status" value="1"/>
</dbReference>
<dbReference type="Gene3D" id="3.40.50.10680">
    <property type="entry name" value="CofD-like domains"/>
    <property type="match status" value="1"/>
</dbReference>
<sequence>MSSLKVTLLAGGVGGAKAAEGLAKGGYGNGLSVIGNIADDQSFHGLWVSPDIDTLVYTLAERIDRTQGWGLANDTQQVLTGLNRLGVETWMQLGDMDFATHIYRTEKRAQGVRPQVIAQHIAKVNGVQASIVLPTDDVVQTQLQCNGSWYDFQDYFVRLRCQPKVEKMDYRFSQQAQATPEAIAALTAADLVVIAPSNPLLSIGAILSVEAIRTQLSQLSVPIVAVSPLIAGKAIKGPAIQLMSDLGLRPDVLGIAQYYQDVIDVLYIDNADAAYADQIEALGIKVLMGNIYMDDETSKVEVMTKVVDDSLSLGVKRAM</sequence>
<protein>
    <submittedName>
        <fullName evidence="3">Phosphoenolpyruvate transferase</fullName>
        <ecNumber evidence="3">2.7.8.28</ecNumber>
    </submittedName>
</protein>
<dbReference type="InterPro" id="IPR038136">
    <property type="entry name" value="CofD-like_dom_sf"/>
</dbReference>
<dbReference type="SUPFAM" id="SSF142338">
    <property type="entry name" value="CofD-like"/>
    <property type="match status" value="1"/>
</dbReference>
<proteinExistence type="inferred from homology"/>
<dbReference type="Pfam" id="PF01933">
    <property type="entry name" value="CofD"/>
    <property type="match status" value="1"/>
</dbReference>
<dbReference type="InterPro" id="IPR010115">
    <property type="entry name" value="FbiA/CofD"/>
</dbReference>
<evidence type="ECO:0000313" key="3">
    <source>
        <dbReference type="EMBL" id="CAH0529135.1"/>
    </source>
</evidence>
<dbReference type="PANTHER" id="PTHR43007">
    <property type="entry name" value="2-PHOSPHO-L-LACTATE TRANSFERASE"/>
    <property type="match status" value="1"/>
</dbReference>
<organism evidence="3 4">
    <name type="scientific">Vibrio hippocampi</name>
    <dbReference type="NCBI Taxonomy" id="654686"/>
    <lineage>
        <taxon>Bacteria</taxon>
        <taxon>Pseudomonadati</taxon>
        <taxon>Pseudomonadota</taxon>
        <taxon>Gammaproteobacteria</taxon>
        <taxon>Vibrionales</taxon>
        <taxon>Vibrionaceae</taxon>
        <taxon>Vibrio</taxon>
    </lineage>
</organism>
<name>A0ABM8ZLK5_9VIBR</name>
<evidence type="ECO:0000313" key="4">
    <source>
        <dbReference type="Proteomes" id="UP000838160"/>
    </source>
</evidence>
<dbReference type="InterPro" id="IPR002882">
    <property type="entry name" value="CofD"/>
</dbReference>